<dbReference type="InterPro" id="IPR001789">
    <property type="entry name" value="Sig_transdc_resp-reg_receiver"/>
</dbReference>
<dbReference type="PROSITE" id="PS01124">
    <property type="entry name" value="HTH_ARAC_FAMILY_2"/>
    <property type="match status" value="1"/>
</dbReference>
<keyword evidence="9" id="KW-1133">Transmembrane helix</keyword>
<comment type="catalytic activity">
    <reaction evidence="1">
        <text>ATP + protein L-histidine = ADP + protein N-phospho-L-histidine.</text>
        <dbReference type="EC" id="2.7.13.3"/>
    </reaction>
</comment>
<protein>
    <recommendedName>
        <fullName evidence="2">histidine kinase</fullName>
        <ecNumber evidence="2">2.7.13.3</ecNumber>
    </recommendedName>
</protein>
<dbReference type="RefSeq" id="WP_147932434.1">
    <property type="nucleotide sequence ID" value="NZ_VOXD01000039.1"/>
</dbReference>
<evidence type="ECO:0000256" key="4">
    <source>
        <dbReference type="ARBA" id="ARBA00022679"/>
    </source>
</evidence>
<dbReference type="Pfam" id="PF00072">
    <property type="entry name" value="Response_reg"/>
    <property type="match status" value="1"/>
</dbReference>
<dbReference type="SUPFAM" id="SSF63829">
    <property type="entry name" value="Calcium-dependent phosphotriesterase"/>
    <property type="match status" value="2"/>
</dbReference>
<dbReference type="SUPFAM" id="SSF55874">
    <property type="entry name" value="ATPase domain of HSP90 chaperone/DNA topoisomerase II/histidine kinase"/>
    <property type="match status" value="1"/>
</dbReference>
<reference evidence="13 14" key="1">
    <citation type="submission" date="2019-08" db="EMBL/GenBank/DDBJ databases">
        <title>Lewinella sp. strain SSH13 Genome sequencing and assembly.</title>
        <authorList>
            <person name="Kim I."/>
        </authorList>
    </citation>
    <scope>NUCLEOTIDE SEQUENCE [LARGE SCALE GENOMIC DNA]</scope>
    <source>
        <strain evidence="13 14">SSH13</strain>
    </source>
</reference>
<gene>
    <name evidence="13" type="ORF">FUA23_19405</name>
</gene>
<evidence type="ECO:0000259" key="12">
    <source>
        <dbReference type="PROSITE" id="PS50110"/>
    </source>
</evidence>
<dbReference type="SUPFAM" id="SSF52172">
    <property type="entry name" value="CheY-like"/>
    <property type="match status" value="1"/>
</dbReference>
<dbReference type="InterPro" id="IPR004358">
    <property type="entry name" value="Sig_transdc_His_kin-like_C"/>
</dbReference>
<comment type="caution">
    <text evidence="13">The sequence shown here is derived from an EMBL/GenBank/DDBJ whole genome shotgun (WGS) entry which is preliminary data.</text>
</comment>
<dbReference type="Gene3D" id="2.130.10.10">
    <property type="entry name" value="YVTN repeat-like/Quinoprotein amine dehydrogenase"/>
    <property type="match status" value="2"/>
</dbReference>
<dbReference type="Gene3D" id="3.30.565.10">
    <property type="entry name" value="Histidine kinase-like ATPase, C-terminal domain"/>
    <property type="match status" value="1"/>
</dbReference>
<dbReference type="SMART" id="SM00387">
    <property type="entry name" value="HATPase_c"/>
    <property type="match status" value="1"/>
</dbReference>
<feature type="modified residue" description="4-aspartylphosphate" evidence="8">
    <location>
        <position position="1162"/>
    </location>
</feature>
<dbReference type="InterPro" id="IPR013783">
    <property type="entry name" value="Ig-like_fold"/>
</dbReference>
<evidence type="ECO:0000256" key="3">
    <source>
        <dbReference type="ARBA" id="ARBA00022553"/>
    </source>
</evidence>
<feature type="domain" description="Histidine kinase" evidence="11">
    <location>
        <begin position="853"/>
        <end position="1070"/>
    </location>
</feature>
<dbReference type="GO" id="GO:0043565">
    <property type="term" value="F:sequence-specific DNA binding"/>
    <property type="evidence" value="ECO:0007669"/>
    <property type="project" value="InterPro"/>
</dbReference>
<dbReference type="SMART" id="SM00388">
    <property type="entry name" value="HisKA"/>
    <property type="match status" value="1"/>
</dbReference>
<evidence type="ECO:0000256" key="7">
    <source>
        <dbReference type="ARBA" id="ARBA00023163"/>
    </source>
</evidence>
<dbReference type="InterPro" id="IPR009057">
    <property type="entry name" value="Homeodomain-like_sf"/>
</dbReference>
<evidence type="ECO:0000256" key="5">
    <source>
        <dbReference type="ARBA" id="ARBA00022777"/>
    </source>
</evidence>
<dbReference type="PROSITE" id="PS50110">
    <property type="entry name" value="RESPONSE_REGULATORY"/>
    <property type="match status" value="1"/>
</dbReference>
<keyword evidence="6" id="KW-0805">Transcription regulation</keyword>
<dbReference type="GO" id="GO:0000155">
    <property type="term" value="F:phosphorelay sensor kinase activity"/>
    <property type="evidence" value="ECO:0007669"/>
    <property type="project" value="InterPro"/>
</dbReference>
<dbReference type="InterPro" id="IPR003594">
    <property type="entry name" value="HATPase_dom"/>
</dbReference>
<dbReference type="Gene3D" id="3.40.50.2300">
    <property type="match status" value="1"/>
</dbReference>
<evidence type="ECO:0000259" key="10">
    <source>
        <dbReference type="PROSITE" id="PS01124"/>
    </source>
</evidence>
<dbReference type="PANTHER" id="PTHR43547">
    <property type="entry name" value="TWO-COMPONENT HISTIDINE KINASE"/>
    <property type="match status" value="1"/>
</dbReference>
<dbReference type="PANTHER" id="PTHR43547:SF2">
    <property type="entry name" value="HYBRID SIGNAL TRANSDUCTION HISTIDINE KINASE C"/>
    <property type="match status" value="1"/>
</dbReference>
<dbReference type="InterPro" id="IPR011110">
    <property type="entry name" value="Reg_prop"/>
</dbReference>
<evidence type="ECO:0000256" key="2">
    <source>
        <dbReference type="ARBA" id="ARBA00012438"/>
    </source>
</evidence>
<dbReference type="EMBL" id="VOXD01000039">
    <property type="protein sequence ID" value="TXF86672.1"/>
    <property type="molecule type" value="Genomic_DNA"/>
</dbReference>
<keyword evidence="4" id="KW-0808">Transferase</keyword>
<dbReference type="Gene3D" id="2.60.40.10">
    <property type="entry name" value="Immunoglobulins"/>
    <property type="match status" value="1"/>
</dbReference>
<feature type="domain" description="HTH araC/xylS-type" evidence="10">
    <location>
        <begin position="1259"/>
        <end position="1358"/>
    </location>
</feature>
<dbReference type="InterPro" id="IPR003661">
    <property type="entry name" value="HisK_dim/P_dom"/>
</dbReference>
<dbReference type="FunFam" id="3.30.565.10:FF:000006">
    <property type="entry name" value="Sensor histidine kinase WalK"/>
    <property type="match status" value="1"/>
</dbReference>
<dbReference type="InterPro" id="IPR036097">
    <property type="entry name" value="HisK_dim/P_sf"/>
</dbReference>
<evidence type="ECO:0000256" key="6">
    <source>
        <dbReference type="ARBA" id="ARBA00023015"/>
    </source>
</evidence>
<dbReference type="InterPro" id="IPR005467">
    <property type="entry name" value="His_kinase_dom"/>
</dbReference>
<accession>A0A5C7F7K4</accession>
<organism evidence="13 14">
    <name type="scientific">Neolewinella aurantiaca</name>
    <dbReference type="NCBI Taxonomy" id="2602767"/>
    <lineage>
        <taxon>Bacteria</taxon>
        <taxon>Pseudomonadati</taxon>
        <taxon>Bacteroidota</taxon>
        <taxon>Saprospiria</taxon>
        <taxon>Saprospirales</taxon>
        <taxon>Lewinellaceae</taxon>
        <taxon>Neolewinella</taxon>
    </lineage>
</organism>
<feature type="domain" description="Response regulatory" evidence="12">
    <location>
        <begin position="1114"/>
        <end position="1229"/>
    </location>
</feature>
<keyword evidence="14" id="KW-1185">Reference proteome</keyword>
<dbReference type="SUPFAM" id="SSF46689">
    <property type="entry name" value="Homeodomain-like"/>
    <property type="match status" value="1"/>
</dbReference>
<name>A0A5C7F7K4_9BACT</name>
<dbReference type="Proteomes" id="UP000321907">
    <property type="component" value="Unassembled WGS sequence"/>
</dbReference>
<dbReference type="Pfam" id="PF02518">
    <property type="entry name" value="HATPase_c"/>
    <property type="match status" value="1"/>
</dbReference>
<dbReference type="InterPro" id="IPR018060">
    <property type="entry name" value="HTH_AraC"/>
</dbReference>
<dbReference type="Gene3D" id="1.10.287.130">
    <property type="match status" value="1"/>
</dbReference>
<keyword evidence="9" id="KW-0812">Transmembrane</keyword>
<evidence type="ECO:0000256" key="9">
    <source>
        <dbReference type="SAM" id="Phobius"/>
    </source>
</evidence>
<keyword evidence="9" id="KW-0472">Membrane</keyword>
<keyword evidence="7" id="KW-0804">Transcription</keyword>
<dbReference type="SMART" id="SM00448">
    <property type="entry name" value="REC"/>
    <property type="match status" value="1"/>
</dbReference>
<dbReference type="PROSITE" id="PS50109">
    <property type="entry name" value="HIS_KIN"/>
    <property type="match status" value="1"/>
</dbReference>
<sequence length="1367" mass="152457">MLVFWCVLGAAAGAGQCLLKPGEQLTISEGLSHNGVSSILTDSRGYLWVATFDGLNRYNGNSVTVFQNLPGKKLLVSNRIRSLVEDQKGNLVLGTDEGLSVYHYEEDRFETIYTNERQKKGITGPIIRKILLLPTSGTILAVTDESGILVFDKEYNFLKQCIPTGLASGSPLRYLSGDILNDALALIATNNGLLLFDVETGHFDEVLPDVFTSSLCAVKVDGQHLLVGTSAGVHLVKYSLSGETGFKWERSLFSGDAYPELAVDNRRNLWMGTLLHGVTKVSTVDALIEGGETFVARFATNGGLLRSSGFAPMGDDEIWVGSFDKGAFRFDLEAGPFYSSLDDRGDGKGTYLNNVSFTTPIDRQRVLINGTGGPVRLFNTQTKAYEPLPEPIAGVSGVLQYVYLDSQGNYWYKIVNENRLLRVGKGNSAMYETKFSDLGIPGDYHFFQLKEDRAGNIWIAFQEDLYRAVMNENREIQDVQRLSDNPEIQARPIARIRTLYVDPLEDIIWMGTNSNGLYSIPTKPDQPLKAVQIDNYLNVVGEPGSLTSNFVSSIIRLNNGELWVGTEQGGVCKFNGKEARPQFTSFTTKNGLTNNVVKSLLSDDSSNLWIGTNAGLNKLEPKSDKIVTYRVEDGLPFDDFYYSAVRMGDGKLLFSGVRGFTFFRPENIPAPKQAGRVQFGSLKLLNKTIGVGDTVKDRVLLPQRLKSGAEIELDYDENVFSIEIDALHFGAPGSYYLSYKLLPDNNGWLKLLPGQRALNFNNLSPGKYNLLVRSCKVGGECSSVGSLRLQVAPPWWRSVLAYALYAFLFLLLGVVILYSVVRFQKLRHAVEIEQLERNAAKKINAEKLRFFSNISHEIKTPVSLIYGPVQLLLRRFAQDKPTSESLQLIERQARKISRLVDQVQDFQKADANLLELYPQVFVLEDFLTEIIQDLRFLAKSEGKTIEVRVPEHKIYVDADKDKLEKIIDNLLSNALKHTVAGDEIEVVVTHDGFNLNLAIADTGTGIPAASLPYVFDRFYQVDNQKYNATTGSGIGLAFTKRLVELHGGKVTIQSEVDQGTRVVVELPVVRPAASAEFEDGRIRQPGRGNASALVRTDPAAGDNIELAEEYRGKRIFLAEDNLEMREFVRDFLSKYFKVTSFTTGRECLTAMEEEWPDLVVSDVQMPDMNGLELCSAIKGDLKTSHIPVVLLTAFNEDDDRIKGVKYGADSYIGKPFGLQLLVSTIENLLKNRVQLLERFKVDFPLTLEKESAQDHEFLEGLYELMVINLDNTSPDLDSFARKLLLNRTHFYQKVKQMTGLTPYELLKSFRLKRAAELLVHDGLTVNEVYVATGFKSRSNFSKAFKRKYGTPPSQYAAKSEERLVNNS</sequence>
<dbReference type="Pfam" id="PF00512">
    <property type="entry name" value="HisKA"/>
    <property type="match status" value="1"/>
</dbReference>
<dbReference type="SUPFAM" id="SSF47384">
    <property type="entry name" value="Homodimeric domain of signal transducing histidine kinase"/>
    <property type="match status" value="1"/>
</dbReference>
<keyword evidence="5" id="KW-0418">Kinase</keyword>
<evidence type="ECO:0000313" key="14">
    <source>
        <dbReference type="Proteomes" id="UP000321907"/>
    </source>
</evidence>
<proteinExistence type="predicted"/>
<evidence type="ECO:0000256" key="1">
    <source>
        <dbReference type="ARBA" id="ARBA00000085"/>
    </source>
</evidence>
<dbReference type="SMART" id="SM00342">
    <property type="entry name" value="HTH_ARAC"/>
    <property type="match status" value="1"/>
</dbReference>
<dbReference type="Pfam" id="PF07494">
    <property type="entry name" value="Reg_prop"/>
    <property type="match status" value="3"/>
</dbReference>
<dbReference type="Gene3D" id="1.10.10.60">
    <property type="entry name" value="Homeodomain-like"/>
    <property type="match status" value="1"/>
</dbReference>
<evidence type="ECO:0000313" key="13">
    <source>
        <dbReference type="EMBL" id="TXF86672.1"/>
    </source>
</evidence>
<dbReference type="Pfam" id="PF12833">
    <property type="entry name" value="HTH_18"/>
    <property type="match status" value="1"/>
</dbReference>
<dbReference type="InterPro" id="IPR011006">
    <property type="entry name" value="CheY-like_superfamily"/>
</dbReference>
<dbReference type="PRINTS" id="PR00344">
    <property type="entry name" value="BCTRLSENSOR"/>
</dbReference>
<dbReference type="CDD" id="cd00075">
    <property type="entry name" value="HATPase"/>
    <property type="match status" value="1"/>
</dbReference>
<dbReference type="GO" id="GO:0003700">
    <property type="term" value="F:DNA-binding transcription factor activity"/>
    <property type="evidence" value="ECO:0007669"/>
    <property type="project" value="InterPro"/>
</dbReference>
<evidence type="ECO:0000259" key="11">
    <source>
        <dbReference type="PROSITE" id="PS50109"/>
    </source>
</evidence>
<dbReference type="CDD" id="cd00082">
    <property type="entry name" value="HisKA"/>
    <property type="match status" value="1"/>
</dbReference>
<evidence type="ECO:0000256" key="8">
    <source>
        <dbReference type="PROSITE-ProRule" id="PRU00169"/>
    </source>
</evidence>
<dbReference type="CDD" id="cd17574">
    <property type="entry name" value="REC_OmpR"/>
    <property type="match status" value="1"/>
</dbReference>
<keyword evidence="3 8" id="KW-0597">Phosphoprotein</keyword>
<feature type="transmembrane region" description="Helical" evidence="9">
    <location>
        <begin position="799"/>
        <end position="821"/>
    </location>
</feature>
<dbReference type="InterPro" id="IPR015943">
    <property type="entry name" value="WD40/YVTN_repeat-like_dom_sf"/>
</dbReference>
<dbReference type="OrthoDB" id="9809670at2"/>
<dbReference type="EC" id="2.7.13.3" evidence="2"/>
<dbReference type="InterPro" id="IPR036890">
    <property type="entry name" value="HATPase_C_sf"/>
</dbReference>